<accession>A0A8H7T2V5</accession>
<keyword evidence="5" id="KW-0418">Kinase</keyword>
<evidence type="ECO:0000313" key="10">
    <source>
        <dbReference type="EMBL" id="KAG4413625.1"/>
    </source>
</evidence>
<evidence type="ECO:0000256" key="4">
    <source>
        <dbReference type="ARBA" id="ARBA00022679"/>
    </source>
</evidence>
<dbReference type="PANTHER" id="PTHR43047">
    <property type="entry name" value="TWO-COMPONENT HISTIDINE PROTEIN KINASE"/>
    <property type="match status" value="1"/>
</dbReference>
<dbReference type="SUPFAM" id="SSF52172">
    <property type="entry name" value="CheY-like"/>
    <property type="match status" value="1"/>
</dbReference>
<dbReference type="InterPro" id="IPR003594">
    <property type="entry name" value="HATPase_dom"/>
</dbReference>
<dbReference type="SMART" id="SM00448">
    <property type="entry name" value="REC"/>
    <property type="match status" value="1"/>
</dbReference>
<dbReference type="SMART" id="SM00387">
    <property type="entry name" value="HATPase_c"/>
    <property type="match status" value="1"/>
</dbReference>
<feature type="compositionally biased region" description="Polar residues" evidence="7">
    <location>
        <begin position="729"/>
        <end position="738"/>
    </location>
</feature>
<dbReference type="FunFam" id="3.30.450.40:FF:000083">
    <property type="entry name" value="Sensor histidine kinase/response regulator, putative (AFU_orthologue AFUA_4G00660)"/>
    <property type="match status" value="1"/>
</dbReference>
<dbReference type="CDD" id="cd00082">
    <property type="entry name" value="HisKA"/>
    <property type="match status" value="1"/>
</dbReference>
<evidence type="ECO:0000256" key="1">
    <source>
        <dbReference type="ARBA" id="ARBA00000085"/>
    </source>
</evidence>
<dbReference type="Gene3D" id="3.30.450.40">
    <property type="match status" value="1"/>
</dbReference>
<dbReference type="SUPFAM" id="SSF55781">
    <property type="entry name" value="GAF domain-like"/>
    <property type="match status" value="1"/>
</dbReference>
<dbReference type="InterPro" id="IPR011006">
    <property type="entry name" value="CheY-like_superfamily"/>
</dbReference>
<dbReference type="Gene3D" id="3.30.565.10">
    <property type="entry name" value="Histidine kinase-like ATPase, C-terminal domain"/>
    <property type="match status" value="1"/>
</dbReference>
<feature type="region of interest" description="Disordered" evidence="7">
    <location>
        <begin position="713"/>
        <end position="738"/>
    </location>
</feature>
<dbReference type="PROSITE" id="PS50109">
    <property type="entry name" value="HIS_KIN"/>
    <property type="match status" value="1"/>
</dbReference>
<evidence type="ECO:0000259" key="8">
    <source>
        <dbReference type="PROSITE" id="PS50109"/>
    </source>
</evidence>
<keyword evidence="11" id="KW-1185">Reference proteome</keyword>
<proteinExistence type="predicted"/>
<evidence type="ECO:0000256" key="7">
    <source>
        <dbReference type="SAM" id="MobiDB-lite"/>
    </source>
</evidence>
<keyword evidence="4" id="KW-0808">Transferase</keyword>
<evidence type="ECO:0000256" key="6">
    <source>
        <dbReference type="PROSITE-ProRule" id="PRU00169"/>
    </source>
</evidence>
<dbReference type="OrthoDB" id="303614at2759"/>
<name>A0A8H7T2V5_9HELO</name>
<dbReference type="EC" id="2.7.13.3" evidence="2"/>
<dbReference type="PROSITE" id="PS50110">
    <property type="entry name" value="RESPONSE_REGULATORY"/>
    <property type="match status" value="1"/>
</dbReference>
<dbReference type="FunFam" id="1.10.287.130:FF:000023">
    <property type="entry name" value="Sensor histidine kinase/response regulator, putative"/>
    <property type="match status" value="1"/>
</dbReference>
<dbReference type="Gene3D" id="3.40.50.2300">
    <property type="match status" value="1"/>
</dbReference>
<dbReference type="InterPro" id="IPR036890">
    <property type="entry name" value="HATPase_C_sf"/>
</dbReference>
<reference evidence="10" key="1">
    <citation type="submission" date="2021-02" db="EMBL/GenBank/DDBJ databases">
        <title>Genome sequence Cadophora malorum strain M34.</title>
        <authorList>
            <person name="Stefanovic E."/>
            <person name="Vu D."/>
            <person name="Scully C."/>
            <person name="Dijksterhuis J."/>
            <person name="Roader J."/>
            <person name="Houbraken J."/>
        </authorList>
    </citation>
    <scope>NUCLEOTIDE SEQUENCE</scope>
    <source>
        <strain evidence="10">M34</strain>
    </source>
</reference>
<dbReference type="Gene3D" id="1.10.287.130">
    <property type="match status" value="1"/>
</dbReference>
<feature type="region of interest" description="Disordered" evidence="7">
    <location>
        <begin position="347"/>
        <end position="378"/>
    </location>
</feature>
<keyword evidence="3 6" id="KW-0597">Phosphoprotein</keyword>
<dbReference type="GO" id="GO:0009927">
    <property type="term" value="F:histidine phosphotransfer kinase activity"/>
    <property type="evidence" value="ECO:0007669"/>
    <property type="project" value="TreeGrafter"/>
</dbReference>
<dbReference type="EMBL" id="JAFJYH010000304">
    <property type="protein sequence ID" value="KAG4413625.1"/>
    <property type="molecule type" value="Genomic_DNA"/>
</dbReference>
<dbReference type="GO" id="GO:0000155">
    <property type="term" value="F:phosphorelay sensor kinase activity"/>
    <property type="evidence" value="ECO:0007669"/>
    <property type="project" value="InterPro"/>
</dbReference>
<organism evidence="10 11">
    <name type="scientific">Cadophora malorum</name>
    <dbReference type="NCBI Taxonomy" id="108018"/>
    <lineage>
        <taxon>Eukaryota</taxon>
        <taxon>Fungi</taxon>
        <taxon>Dikarya</taxon>
        <taxon>Ascomycota</taxon>
        <taxon>Pezizomycotina</taxon>
        <taxon>Leotiomycetes</taxon>
        <taxon>Helotiales</taxon>
        <taxon>Ploettnerulaceae</taxon>
        <taxon>Cadophora</taxon>
    </lineage>
</organism>
<feature type="compositionally biased region" description="Polar residues" evidence="7">
    <location>
        <begin position="363"/>
        <end position="373"/>
    </location>
</feature>
<dbReference type="InterPro" id="IPR004358">
    <property type="entry name" value="Sig_transdc_His_kin-like_C"/>
</dbReference>
<gene>
    <name evidence="10" type="ORF">IFR04_013247</name>
</gene>
<dbReference type="Proteomes" id="UP000664132">
    <property type="component" value="Unassembled WGS sequence"/>
</dbReference>
<dbReference type="InterPro" id="IPR036097">
    <property type="entry name" value="HisK_dim/P_sf"/>
</dbReference>
<evidence type="ECO:0000256" key="5">
    <source>
        <dbReference type="ARBA" id="ARBA00022777"/>
    </source>
</evidence>
<dbReference type="Pfam" id="PF00072">
    <property type="entry name" value="Response_reg"/>
    <property type="match status" value="1"/>
</dbReference>
<dbReference type="GO" id="GO:0005886">
    <property type="term" value="C:plasma membrane"/>
    <property type="evidence" value="ECO:0007669"/>
    <property type="project" value="TreeGrafter"/>
</dbReference>
<sequence length="1311" mass="144193">MSPRVHSESARQRELYKYWQPNESIFPSAQYDESFNRDYTPRPSYDSALTAYAQLGALRCNAKRGMISVVDQHSQYIIAEGTKTLSLQDGSVIDHDDELWFGLRTIPRQMGICATALGQFTMLGDESLTQDAIFHPLQFVIPDLSKDSRFENQPFVCGVPYLRFYAGVPIYSPAGYIIGIYSIVDDKPREDFGERDLNVLKDLAATVMDHLVLGTVRSRHQRAERMVKGLGLFVEGKSTLRDWWVQSGHLAQGPTTKDGSRGELSLKAQAEAEFGPEDAQMVKLGNHEAMRAQDGPVGLRRDHIHKLTASLPVMKDTFPDAVPSFQQPHTNGFSAQDVIQDSLLGLVNGSTADSSPPPERNASGLQTNVSLEPTQPVDDNVKTEAKGEIPSTSQGIKAMLSRASIVIRESIEVEGCLFLDASALAFKSNSVQPSDDRRDISISQPETPFESEFECESKKSGMVDGSEDEAAQEVQFNDFEHSASPSCEVLGCSLKFGAHVKPNRKKDDFRFSHDFLRKLLKRYPNGGIFNFESDGRVSSSENDTESSLNDNQLARENRRARKRKTSSSLEELDAQSIRDALPGIRCLAFFPLREPTTNSWVCGSFAWTNDPMRVLNHVDDLAYLAAFGNSIMAEKSRLEAALADKMKNNFLSTVSHELRSPLHGILAGAELLKDLSTTVAQSDVVHMIHVCGRTLLDTINHVLDFTELNRSGKTKSSIQKSTGEGRLPSQDNVLSRSPNKDVTNIDLSKLIEEAVDTTVVGFDFSQSEAAAFLNIDHQRRALEFDKPPQQLDALSRSPSRIRVILDMEARSSWTFTSIPGAWRRILMNLLGNSLKYTKSGYIYVSLRSMPGKHGQPSITLSVKDTGEGISAQFLKHHAFTPFVQEDSLATGTGLGLSIVERIVHDMNGEISIKSEKGVGTQVVVQVSLAQPSSSSGKPSNDKGDNDIASVRAKLRGMKVCIVSSSSILDRNRVAIPTQRSVAAELSSVISEAAQLRDKALIGTLTHWFDLQVVRSSSMLDGDADLYLLLEDGPEELARSQWTSGGPSYPQQLTDLVIKQKVIVLNTAASVVGNGSSELWKSTPFVQQPFGPHKLLRAFDTLLSRQKTTKETLLGQRAMSLPATPSTQPLAVADVLFPTPLPIRTKAKIEPVVREKLLTPIPMIPPVLSATPTNCAQDPAQQPRSEVLLVEDNEINLKLLVMYMRKLKLSYRTAVNGLEAFQLYQKHHATLRFIITDISMPVMDGQVSTFEMRRFEKEKGIAPATIVALTGVSSVQARDNVIASGADKFLSKPIALATLKELLLEAGLGGDG</sequence>
<dbReference type="PRINTS" id="PR00344">
    <property type="entry name" value="BCTRLSENSOR"/>
</dbReference>
<dbReference type="Pfam" id="PF02518">
    <property type="entry name" value="HATPase_c"/>
    <property type="match status" value="1"/>
</dbReference>
<dbReference type="SUPFAM" id="SSF47384">
    <property type="entry name" value="Homodimeric domain of signal transducing histidine kinase"/>
    <property type="match status" value="1"/>
</dbReference>
<evidence type="ECO:0000256" key="2">
    <source>
        <dbReference type="ARBA" id="ARBA00012438"/>
    </source>
</evidence>
<dbReference type="InterPro" id="IPR003661">
    <property type="entry name" value="HisK_dim/P_dom"/>
</dbReference>
<feature type="domain" description="Response regulatory" evidence="9">
    <location>
        <begin position="1185"/>
        <end position="1306"/>
    </location>
</feature>
<evidence type="ECO:0000256" key="3">
    <source>
        <dbReference type="ARBA" id="ARBA00022553"/>
    </source>
</evidence>
<dbReference type="InterPro" id="IPR001789">
    <property type="entry name" value="Sig_transdc_resp-reg_receiver"/>
</dbReference>
<dbReference type="SMART" id="SM00388">
    <property type="entry name" value="HisKA"/>
    <property type="match status" value="1"/>
</dbReference>
<dbReference type="SUPFAM" id="SSF55874">
    <property type="entry name" value="ATPase domain of HSP90 chaperone/DNA topoisomerase II/histidine kinase"/>
    <property type="match status" value="1"/>
</dbReference>
<dbReference type="PANTHER" id="PTHR43047:SF72">
    <property type="entry name" value="OSMOSENSING HISTIDINE PROTEIN KINASE SLN1"/>
    <property type="match status" value="1"/>
</dbReference>
<feature type="compositionally biased region" description="Polar residues" evidence="7">
    <location>
        <begin position="536"/>
        <end position="554"/>
    </location>
</feature>
<protein>
    <recommendedName>
        <fullName evidence="2">histidine kinase</fullName>
        <ecNumber evidence="2">2.7.13.3</ecNumber>
    </recommendedName>
</protein>
<comment type="caution">
    <text evidence="10">The sequence shown here is derived from an EMBL/GenBank/DDBJ whole genome shotgun (WGS) entry which is preliminary data.</text>
</comment>
<feature type="domain" description="Histidine kinase" evidence="8">
    <location>
        <begin position="653"/>
        <end position="930"/>
    </location>
</feature>
<comment type="catalytic activity">
    <reaction evidence="1">
        <text>ATP + protein L-histidine = ADP + protein N-phospho-L-histidine.</text>
        <dbReference type="EC" id="2.7.13.3"/>
    </reaction>
</comment>
<feature type="region of interest" description="Disordered" evidence="7">
    <location>
        <begin position="534"/>
        <end position="569"/>
    </location>
</feature>
<dbReference type="InterPro" id="IPR005467">
    <property type="entry name" value="His_kinase_dom"/>
</dbReference>
<dbReference type="Pfam" id="PF00512">
    <property type="entry name" value="HisKA"/>
    <property type="match status" value="1"/>
</dbReference>
<dbReference type="CDD" id="cd17546">
    <property type="entry name" value="REC_hyHK_CKI1_RcsC-like"/>
    <property type="match status" value="1"/>
</dbReference>
<evidence type="ECO:0000259" key="9">
    <source>
        <dbReference type="PROSITE" id="PS50110"/>
    </source>
</evidence>
<dbReference type="InterPro" id="IPR029016">
    <property type="entry name" value="GAF-like_dom_sf"/>
</dbReference>
<feature type="modified residue" description="4-aspartylphosphate" evidence="6">
    <location>
        <position position="1236"/>
    </location>
</feature>
<feature type="compositionally biased region" description="Polar residues" evidence="7">
    <location>
        <begin position="713"/>
        <end position="722"/>
    </location>
</feature>
<evidence type="ECO:0000313" key="11">
    <source>
        <dbReference type="Proteomes" id="UP000664132"/>
    </source>
</evidence>